<proteinExistence type="predicted"/>
<protein>
    <submittedName>
        <fullName evidence="4">Putative acyltransferase, GNAT family</fullName>
    </submittedName>
</protein>
<gene>
    <name evidence="4" type="ordered locus">PSEEN4114</name>
</gene>
<dbReference type="Proteomes" id="UP000000658">
    <property type="component" value="Chromosome"/>
</dbReference>
<keyword evidence="2 4" id="KW-0012">Acyltransferase</keyword>
<dbReference type="Gene3D" id="3.40.630.30">
    <property type="match status" value="1"/>
</dbReference>
<reference evidence="4 5" key="1">
    <citation type="journal article" date="2006" name="Nat. Biotechnol.">
        <title>Complete genome sequence of the entomopathogenic and metabolically versatile soil bacterium Pseudomonas entomophila.</title>
        <authorList>
            <person name="Vodovar N."/>
            <person name="Vallenet D."/>
            <person name="Cruveiller S."/>
            <person name="Rouy Z."/>
            <person name="Barbe V."/>
            <person name="Acosta C."/>
            <person name="Cattolico L."/>
            <person name="Jubin C."/>
            <person name="Lajus A."/>
            <person name="Segurens B."/>
            <person name="Vacherie B."/>
            <person name="Wincker P."/>
            <person name="Weissenbach J."/>
            <person name="Lemaitre B."/>
            <person name="Medigue C."/>
            <person name="Boccard F."/>
        </authorList>
    </citation>
    <scope>NUCLEOTIDE SEQUENCE [LARGE SCALE GENOMIC DNA]</scope>
    <source>
        <strain evidence="4 5">L48</strain>
    </source>
</reference>
<dbReference type="PANTHER" id="PTHR43800">
    <property type="entry name" value="PEPTIDYL-LYSINE N-ACETYLTRANSFERASE YJAB"/>
    <property type="match status" value="1"/>
</dbReference>
<dbReference type="PROSITE" id="PS51186">
    <property type="entry name" value="GNAT"/>
    <property type="match status" value="1"/>
</dbReference>
<dbReference type="Pfam" id="PF13673">
    <property type="entry name" value="Acetyltransf_10"/>
    <property type="match status" value="1"/>
</dbReference>
<dbReference type="InterPro" id="IPR016181">
    <property type="entry name" value="Acyl_CoA_acyltransferase"/>
</dbReference>
<evidence type="ECO:0000256" key="2">
    <source>
        <dbReference type="ARBA" id="ARBA00023315"/>
    </source>
</evidence>
<dbReference type="SUPFAM" id="SSF55729">
    <property type="entry name" value="Acyl-CoA N-acyltransferases (Nat)"/>
    <property type="match status" value="1"/>
</dbReference>
<evidence type="ECO:0000313" key="5">
    <source>
        <dbReference type="Proteomes" id="UP000000658"/>
    </source>
</evidence>
<name>Q1I6D0_PSEE4</name>
<accession>Q1I6D0</accession>
<evidence type="ECO:0000256" key="1">
    <source>
        <dbReference type="ARBA" id="ARBA00022679"/>
    </source>
</evidence>
<sequence length="189" mass="21244">MTCGPSPSERCPAEDTPPTGGVFFCIYVFLNGPEDHRMSPTVTLQTPHLSDYPELVRVWEASVRATHAFLPDGYIVLLREHVLCKYLDAVMLVCCKDSKRRILGFAGVANGRVDMLFVAPEYRGQGIGRRLLRHAVNELNAERLDVNEQNPQALGFYLHEGFEVYGRSETDGLGQPYPLLHMRLVRTTP</sequence>
<organism evidence="4 5">
    <name type="scientific">Pseudomonas entomophila (strain L48)</name>
    <dbReference type="NCBI Taxonomy" id="384676"/>
    <lineage>
        <taxon>Bacteria</taxon>
        <taxon>Pseudomonadati</taxon>
        <taxon>Pseudomonadota</taxon>
        <taxon>Gammaproteobacteria</taxon>
        <taxon>Pseudomonadales</taxon>
        <taxon>Pseudomonadaceae</taxon>
        <taxon>Pseudomonas</taxon>
    </lineage>
</organism>
<evidence type="ECO:0000313" key="4">
    <source>
        <dbReference type="EMBL" id="CAK16805.1"/>
    </source>
</evidence>
<feature type="domain" description="N-acetyltransferase" evidence="3">
    <location>
        <begin position="42"/>
        <end position="189"/>
    </location>
</feature>
<dbReference type="CDD" id="cd04301">
    <property type="entry name" value="NAT_SF"/>
    <property type="match status" value="1"/>
</dbReference>
<dbReference type="AlphaFoldDB" id="Q1I6D0"/>
<dbReference type="PANTHER" id="PTHR43800:SF1">
    <property type="entry name" value="PEPTIDYL-LYSINE N-ACETYLTRANSFERASE YJAB"/>
    <property type="match status" value="1"/>
</dbReference>
<dbReference type="eggNOG" id="COG0456">
    <property type="taxonomic scope" value="Bacteria"/>
</dbReference>
<dbReference type="STRING" id="384676.PSEEN4114"/>
<dbReference type="EMBL" id="CT573326">
    <property type="protein sequence ID" value="CAK16805.1"/>
    <property type="molecule type" value="Genomic_DNA"/>
</dbReference>
<dbReference type="KEGG" id="pen:PSEEN4114"/>
<evidence type="ECO:0000259" key="3">
    <source>
        <dbReference type="PROSITE" id="PS51186"/>
    </source>
</evidence>
<keyword evidence="1 4" id="KW-0808">Transferase</keyword>
<dbReference type="GO" id="GO:0016747">
    <property type="term" value="F:acyltransferase activity, transferring groups other than amino-acyl groups"/>
    <property type="evidence" value="ECO:0007669"/>
    <property type="project" value="InterPro"/>
</dbReference>
<dbReference type="HOGENOM" id="CLU_013985_21_0_6"/>
<dbReference type="InterPro" id="IPR000182">
    <property type="entry name" value="GNAT_dom"/>
</dbReference>